<accession>A0A371J302</accession>
<dbReference type="RefSeq" id="WP_094367478.1">
    <property type="nucleotide sequence ID" value="NZ_NOJY02000015.1"/>
</dbReference>
<dbReference type="Proteomes" id="UP000215694">
    <property type="component" value="Unassembled WGS sequence"/>
</dbReference>
<protein>
    <submittedName>
        <fullName evidence="7">NfeD family protein</fullName>
    </submittedName>
</protein>
<sequence length="142" mass="15609">MKLIWLAVAIVFAVGEMLTPSLTLIWFSISALILIVLSSFIDSILIQVILFAVIAIALLIIATKKMVKKDKNYKYNTNLQAILLKKGVVKTVILPNQTGTVVVEGEEWSAVSLDNLEIQEGTDVEIVKIEGVKLIVKCANNK</sequence>
<dbReference type="Pfam" id="PF01957">
    <property type="entry name" value="NfeD"/>
    <property type="match status" value="1"/>
</dbReference>
<feature type="domain" description="NfeD-like C-terminal" evidence="6">
    <location>
        <begin position="85"/>
        <end position="137"/>
    </location>
</feature>
<proteinExistence type="predicted"/>
<dbReference type="Gene3D" id="2.40.50.140">
    <property type="entry name" value="Nucleic acid-binding proteins"/>
    <property type="match status" value="1"/>
</dbReference>
<dbReference type="InterPro" id="IPR002810">
    <property type="entry name" value="NfeD-like_C"/>
</dbReference>
<dbReference type="PANTHER" id="PTHR33507:SF3">
    <property type="entry name" value="INNER MEMBRANE PROTEIN YBBJ"/>
    <property type="match status" value="1"/>
</dbReference>
<gene>
    <name evidence="7" type="ORF">CHL78_010265</name>
</gene>
<dbReference type="InterPro" id="IPR052165">
    <property type="entry name" value="Membrane_assoc_protease"/>
</dbReference>
<keyword evidence="3 5" id="KW-1133">Transmembrane helix</keyword>
<dbReference type="AlphaFoldDB" id="A0A371J302"/>
<evidence type="ECO:0000256" key="2">
    <source>
        <dbReference type="ARBA" id="ARBA00022692"/>
    </source>
</evidence>
<evidence type="ECO:0000313" key="8">
    <source>
        <dbReference type="Proteomes" id="UP000215694"/>
    </source>
</evidence>
<evidence type="ECO:0000313" key="7">
    <source>
        <dbReference type="EMBL" id="RDY27171.1"/>
    </source>
</evidence>
<dbReference type="OrthoDB" id="5054at2"/>
<dbReference type="InterPro" id="IPR012340">
    <property type="entry name" value="NA-bd_OB-fold"/>
</dbReference>
<reference evidence="7 8" key="1">
    <citation type="journal article" date="2017" name="Genome Announc.">
        <title>Draft Genome Sequence of Romboutsia weinsteinii sp. nov. Strain CCRI-19649(T) Isolated from Surface Water.</title>
        <authorList>
            <person name="Maheux A.F."/>
            <person name="Boudreau D.K."/>
            <person name="Berube E."/>
            <person name="Boissinot M."/>
            <person name="Cantin P."/>
            <person name="Raymond F."/>
            <person name="Corbeil J."/>
            <person name="Omar R.F."/>
            <person name="Bergeron M.G."/>
        </authorList>
    </citation>
    <scope>NUCLEOTIDE SEQUENCE [LARGE SCALE GENOMIC DNA]</scope>
    <source>
        <strain evidence="7 8">CCRI-19649</strain>
    </source>
</reference>
<keyword evidence="2 5" id="KW-0812">Transmembrane</keyword>
<feature type="transmembrane region" description="Helical" evidence="5">
    <location>
        <begin position="33"/>
        <end position="61"/>
    </location>
</feature>
<evidence type="ECO:0000259" key="6">
    <source>
        <dbReference type="Pfam" id="PF01957"/>
    </source>
</evidence>
<name>A0A371J302_9FIRM</name>
<evidence type="ECO:0000256" key="5">
    <source>
        <dbReference type="SAM" id="Phobius"/>
    </source>
</evidence>
<comment type="caution">
    <text evidence="7">The sequence shown here is derived from an EMBL/GenBank/DDBJ whole genome shotgun (WGS) entry which is preliminary data.</text>
</comment>
<dbReference type="PANTHER" id="PTHR33507">
    <property type="entry name" value="INNER MEMBRANE PROTEIN YBBJ"/>
    <property type="match status" value="1"/>
</dbReference>
<dbReference type="SUPFAM" id="SSF141322">
    <property type="entry name" value="NfeD domain-like"/>
    <property type="match status" value="1"/>
</dbReference>
<evidence type="ECO:0000256" key="4">
    <source>
        <dbReference type="ARBA" id="ARBA00023136"/>
    </source>
</evidence>
<keyword evidence="4 5" id="KW-0472">Membrane</keyword>
<evidence type="ECO:0000256" key="1">
    <source>
        <dbReference type="ARBA" id="ARBA00004141"/>
    </source>
</evidence>
<dbReference type="GO" id="GO:0005886">
    <property type="term" value="C:plasma membrane"/>
    <property type="evidence" value="ECO:0007669"/>
    <property type="project" value="TreeGrafter"/>
</dbReference>
<comment type="subcellular location">
    <subcellularLocation>
        <location evidence="1">Membrane</location>
        <topology evidence="1">Multi-pass membrane protein</topology>
    </subcellularLocation>
</comment>
<dbReference type="EMBL" id="NOJY02000015">
    <property type="protein sequence ID" value="RDY27171.1"/>
    <property type="molecule type" value="Genomic_DNA"/>
</dbReference>
<evidence type="ECO:0000256" key="3">
    <source>
        <dbReference type="ARBA" id="ARBA00022989"/>
    </source>
</evidence>
<keyword evidence="8" id="KW-1185">Reference proteome</keyword>
<organism evidence="7 8">
    <name type="scientific">Romboutsia weinsteinii</name>
    <dbReference type="NCBI Taxonomy" id="2020949"/>
    <lineage>
        <taxon>Bacteria</taxon>
        <taxon>Bacillati</taxon>
        <taxon>Bacillota</taxon>
        <taxon>Clostridia</taxon>
        <taxon>Peptostreptococcales</taxon>
        <taxon>Peptostreptococcaceae</taxon>
        <taxon>Romboutsia</taxon>
    </lineage>
</organism>